<evidence type="ECO:0000256" key="1">
    <source>
        <dbReference type="ARBA" id="ARBA00022801"/>
    </source>
</evidence>
<dbReference type="Pfam" id="PF20434">
    <property type="entry name" value="BD-FAE"/>
    <property type="match status" value="1"/>
</dbReference>
<dbReference type="GO" id="GO:0016787">
    <property type="term" value="F:hydrolase activity"/>
    <property type="evidence" value="ECO:0007669"/>
    <property type="project" value="UniProtKB-KW"/>
</dbReference>
<proteinExistence type="predicted"/>
<dbReference type="PANTHER" id="PTHR48081">
    <property type="entry name" value="AB HYDROLASE SUPERFAMILY PROTEIN C4A8.06C"/>
    <property type="match status" value="1"/>
</dbReference>
<gene>
    <name evidence="3" type="ORF">NDI56_06315</name>
</gene>
<evidence type="ECO:0000313" key="4">
    <source>
        <dbReference type="Proteomes" id="UP001259659"/>
    </source>
</evidence>
<dbReference type="InterPro" id="IPR050300">
    <property type="entry name" value="GDXG_lipolytic_enzyme"/>
</dbReference>
<reference evidence="3 4" key="1">
    <citation type="submission" date="2022-06" db="EMBL/GenBank/DDBJ databases">
        <title>Haloarcula sp. a new haloarchaeum isolate from saline soil.</title>
        <authorList>
            <person name="Strakova D."/>
            <person name="Galisteo C."/>
            <person name="Sanchez-Porro C."/>
            <person name="Ventosa A."/>
        </authorList>
    </citation>
    <scope>NUCLEOTIDE SEQUENCE [LARGE SCALE GENOMIC DNA]</scope>
    <source>
        <strain evidence="3 4">S1CR25-12</strain>
    </source>
</reference>
<dbReference type="EMBL" id="JAMQON010000001">
    <property type="protein sequence ID" value="MDS0259005.1"/>
    <property type="molecule type" value="Genomic_DNA"/>
</dbReference>
<dbReference type="InterPro" id="IPR029058">
    <property type="entry name" value="AB_hydrolase_fold"/>
</dbReference>
<name>A0ABU2F9N6_9EURY</name>
<sequence length="274" mass="29111">MNEREEMTVTVRRDIPFHEVAGETLRLDAYEDAAATGQKPAAVLVRGGGFTVGDKGEFARQAIDLAEAGYLVVEPQYRLAPEWTFPAALVDVKAAIEWCRTECEQADPQRVAAVGHSAGANLAVLAAATADDPALEPEQYPGASSALSAVVGYSGIYDFRLNPGDRSEAYLGGSPAELPAAYDLASPVEQADMSMPPTLLLHGEDDGVVSPQQSAVLAETLEPLTTVEHRVVPGGHGFPFAGAHYEATYDRTAEFLGTQLSNPGTDVVSDFDQY</sequence>
<comment type="caution">
    <text evidence="3">The sequence shown here is derived from an EMBL/GenBank/DDBJ whole genome shotgun (WGS) entry which is preliminary data.</text>
</comment>
<accession>A0ABU2F9N6</accession>
<evidence type="ECO:0000313" key="3">
    <source>
        <dbReference type="EMBL" id="MDS0259005.1"/>
    </source>
</evidence>
<evidence type="ECO:0000259" key="2">
    <source>
        <dbReference type="Pfam" id="PF20434"/>
    </source>
</evidence>
<keyword evidence="1 3" id="KW-0378">Hydrolase</keyword>
<organism evidence="3 4">
    <name type="scientific">Haloarcula saliterrae</name>
    <dbReference type="NCBI Taxonomy" id="2950534"/>
    <lineage>
        <taxon>Archaea</taxon>
        <taxon>Methanobacteriati</taxon>
        <taxon>Methanobacteriota</taxon>
        <taxon>Stenosarchaea group</taxon>
        <taxon>Halobacteria</taxon>
        <taxon>Halobacteriales</taxon>
        <taxon>Haloarculaceae</taxon>
        <taxon>Haloarcula</taxon>
    </lineage>
</organism>
<dbReference type="SUPFAM" id="SSF53474">
    <property type="entry name" value="alpha/beta-Hydrolases"/>
    <property type="match status" value="1"/>
</dbReference>
<feature type="domain" description="BD-FAE-like" evidence="2">
    <location>
        <begin position="27"/>
        <end position="221"/>
    </location>
</feature>
<dbReference type="RefSeq" id="WP_310918595.1">
    <property type="nucleotide sequence ID" value="NZ_JAMQON010000001.1"/>
</dbReference>
<dbReference type="Proteomes" id="UP001259659">
    <property type="component" value="Unassembled WGS sequence"/>
</dbReference>
<protein>
    <submittedName>
        <fullName evidence="3">Alpha/beta hydrolase</fullName>
    </submittedName>
</protein>
<keyword evidence="4" id="KW-1185">Reference proteome</keyword>
<dbReference type="InterPro" id="IPR049492">
    <property type="entry name" value="BD-FAE-like_dom"/>
</dbReference>
<dbReference type="Gene3D" id="3.40.50.1820">
    <property type="entry name" value="alpha/beta hydrolase"/>
    <property type="match status" value="1"/>
</dbReference>